<keyword evidence="8" id="KW-1185">Reference proteome</keyword>
<feature type="domain" description="STAS" evidence="6">
    <location>
        <begin position="426"/>
        <end position="541"/>
    </location>
</feature>
<keyword evidence="2 5" id="KW-0812">Transmembrane</keyword>
<evidence type="ECO:0000259" key="6">
    <source>
        <dbReference type="PROSITE" id="PS50801"/>
    </source>
</evidence>
<dbReference type="PROSITE" id="PS50801">
    <property type="entry name" value="STAS"/>
    <property type="match status" value="1"/>
</dbReference>
<dbReference type="GO" id="GO:0055085">
    <property type="term" value="P:transmembrane transport"/>
    <property type="evidence" value="ECO:0007669"/>
    <property type="project" value="InterPro"/>
</dbReference>
<dbReference type="RefSeq" id="WP_131449024.1">
    <property type="nucleotide sequence ID" value="NZ_SJZB01000052.1"/>
</dbReference>
<feature type="transmembrane region" description="Helical" evidence="5">
    <location>
        <begin position="376"/>
        <end position="398"/>
    </location>
</feature>
<feature type="transmembrane region" description="Helical" evidence="5">
    <location>
        <begin position="41"/>
        <end position="57"/>
    </location>
</feature>
<dbReference type="GO" id="GO:0016020">
    <property type="term" value="C:membrane"/>
    <property type="evidence" value="ECO:0007669"/>
    <property type="project" value="UniProtKB-SubCell"/>
</dbReference>
<evidence type="ECO:0000256" key="3">
    <source>
        <dbReference type="ARBA" id="ARBA00022989"/>
    </source>
</evidence>
<dbReference type="Pfam" id="PF00916">
    <property type="entry name" value="Sulfate_transp"/>
    <property type="match status" value="1"/>
</dbReference>
<evidence type="ECO:0000256" key="1">
    <source>
        <dbReference type="ARBA" id="ARBA00004141"/>
    </source>
</evidence>
<dbReference type="InterPro" id="IPR036513">
    <property type="entry name" value="STAS_dom_sf"/>
</dbReference>
<dbReference type="Proteomes" id="UP000295443">
    <property type="component" value="Unassembled WGS sequence"/>
</dbReference>
<feature type="transmembrane region" description="Helical" evidence="5">
    <location>
        <begin position="278"/>
        <end position="296"/>
    </location>
</feature>
<reference evidence="7 8" key="1">
    <citation type="submission" date="2019-03" db="EMBL/GenBank/DDBJ databases">
        <title>Genome sequence of Thiobacillaceae bacterium LSR1, a sulfur-oxidizing bacterium isolated from freshwater sediment.</title>
        <authorList>
            <person name="Li S."/>
        </authorList>
    </citation>
    <scope>NUCLEOTIDE SEQUENCE [LARGE SCALE GENOMIC DNA]</scope>
    <source>
        <strain evidence="7 8">LSR1</strain>
    </source>
</reference>
<proteinExistence type="predicted"/>
<keyword evidence="4 5" id="KW-0472">Membrane</keyword>
<comment type="caution">
    <text evidence="7">The sequence shown here is derived from an EMBL/GenBank/DDBJ whole genome shotgun (WGS) entry which is preliminary data.</text>
</comment>
<gene>
    <name evidence="7" type="ORF">EZJ19_15025</name>
</gene>
<feature type="transmembrane region" description="Helical" evidence="5">
    <location>
        <begin position="64"/>
        <end position="85"/>
    </location>
</feature>
<dbReference type="AlphaFoldDB" id="A0A4V2NV03"/>
<organism evidence="7 8">
    <name type="scientific">Parasulfuritortus cantonensis</name>
    <dbReference type="NCBI Taxonomy" id="2528202"/>
    <lineage>
        <taxon>Bacteria</taxon>
        <taxon>Pseudomonadati</taxon>
        <taxon>Pseudomonadota</taxon>
        <taxon>Betaproteobacteria</taxon>
        <taxon>Nitrosomonadales</taxon>
        <taxon>Thiobacillaceae</taxon>
        <taxon>Parasulfuritortus</taxon>
    </lineage>
</organism>
<evidence type="ECO:0000256" key="2">
    <source>
        <dbReference type="ARBA" id="ARBA00022692"/>
    </source>
</evidence>
<dbReference type="PANTHER" id="PTHR11814">
    <property type="entry name" value="SULFATE TRANSPORTER"/>
    <property type="match status" value="1"/>
</dbReference>
<evidence type="ECO:0000313" key="8">
    <source>
        <dbReference type="Proteomes" id="UP000295443"/>
    </source>
</evidence>
<comment type="subcellular location">
    <subcellularLocation>
        <location evidence="1">Membrane</location>
        <topology evidence="1">Multi-pass membrane protein</topology>
    </subcellularLocation>
</comment>
<dbReference type="InterPro" id="IPR002645">
    <property type="entry name" value="STAS_dom"/>
</dbReference>
<dbReference type="Pfam" id="PF01740">
    <property type="entry name" value="STAS"/>
    <property type="match status" value="1"/>
</dbReference>
<feature type="transmembrane region" description="Helical" evidence="5">
    <location>
        <begin position="239"/>
        <end position="257"/>
    </location>
</feature>
<keyword evidence="3 5" id="KW-1133">Transmembrane helix</keyword>
<dbReference type="Gene3D" id="3.30.750.24">
    <property type="entry name" value="STAS domain"/>
    <property type="match status" value="1"/>
</dbReference>
<feature type="transmembrane region" description="Helical" evidence="5">
    <location>
        <begin position="316"/>
        <end position="335"/>
    </location>
</feature>
<dbReference type="InterPro" id="IPR011547">
    <property type="entry name" value="SLC26A/SulP_dom"/>
</dbReference>
<accession>A0A4V2NV03</accession>
<dbReference type="EMBL" id="SJZB01000052">
    <property type="protein sequence ID" value="TCJ11586.1"/>
    <property type="molecule type" value="Genomic_DNA"/>
</dbReference>
<evidence type="ECO:0000256" key="4">
    <source>
        <dbReference type="ARBA" id="ARBA00023136"/>
    </source>
</evidence>
<dbReference type="OrthoDB" id="9769739at2"/>
<dbReference type="SUPFAM" id="SSF52091">
    <property type="entry name" value="SpoIIaa-like"/>
    <property type="match status" value="1"/>
</dbReference>
<sequence>MADPATRSGPLLPDLVAGLSVAGLLVPEAVAYSGIAGLPPEYGVIALLAGLTCYGLVGRSRFAIVSATSSSAAVLAAATASLAGGDPGLRLALAAGLILLTGLFFLAAGFARMGAMSDFIAKPVLRGFAFGLAVVIIVGQLPKVLGVPVAHTDILRLAVDLLDQLPHWNPAGLAVGTTALVLLFLLKPYRRVPSTLLTIVLGVAAQLAWGLDRHGVALVGSIDLSLPVPSVPDLTRAEWLRLGELAFALLFVLYAESYGSVRTFALKHGDAMAADRELLGLGLANLASGLFGGMPVGAGYSATSANEAAGARSKRAAWVAALVVLALILTLLPYVELTPQPVLAAIVIHAVSHSLDLPAIRVYFRWRRDRVVALSAVAAVLVLGVMDGLLVAVGVSLLMTLRGLSEPKVSVLGRLGQGHDFVNVAAHPEARPVPGLLIMRPEAPLFFANVDRMLALVRHQIAAGHGAAGTLILSLEESPDLDGTCVESLAELVAFAHRHGIALLFARLHDPVREVLARAAIPLLPPAALTNWSVDDAVSRALDGVPGR</sequence>
<feature type="transmembrane region" description="Helical" evidence="5">
    <location>
        <begin position="91"/>
        <end position="111"/>
    </location>
</feature>
<feature type="transmembrane region" description="Helical" evidence="5">
    <location>
        <begin position="342"/>
        <end position="364"/>
    </location>
</feature>
<dbReference type="InterPro" id="IPR001902">
    <property type="entry name" value="SLC26A/SulP_fam"/>
</dbReference>
<feature type="transmembrane region" description="Helical" evidence="5">
    <location>
        <begin position="167"/>
        <end position="186"/>
    </location>
</feature>
<feature type="transmembrane region" description="Helical" evidence="5">
    <location>
        <begin position="123"/>
        <end position="141"/>
    </location>
</feature>
<dbReference type="CDD" id="cd07042">
    <property type="entry name" value="STAS_SulP_like_sulfate_transporter"/>
    <property type="match status" value="1"/>
</dbReference>
<protein>
    <submittedName>
        <fullName evidence="7">SulP family inorganic anion transporter</fullName>
    </submittedName>
</protein>
<name>A0A4V2NV03_9PROT</name>
<evidence type="ECO:0000256" key="5">
    <source>
        <dbReference type="SAM" id="Phobius"/>
    </source>
</evidence>
<evidence type="ECO:0000313" key="7">
    <source>
        <dbReference type="EMBL" id="TCJ11586.1"/>
    </source>
</evidence>